<dbReference type="SUPFAM" id="SSF88659">
    <property type="entry name" value="Sigma3 and sigma4 domains of RNA polymerase sigma factors"/>
    <property type="match status" value="1"/>
</dbReference>
<keyword evidence="2" id="KW-1185">Reference proteome</keyword>
<name>A0A2A7MJ61_9CLOT</name>
<gene>
    <name evidence="1" type="ORF">CQ394_07935</name>
</gene>
<dbReference type="RefSeq" id="WP_058295775.1">
    <property type="nucleotide sequence ID" value="NZ_CAMRXG010000052.1"/>
</dbReference>
<dbReference type="Gene3D" id="1.20.140.160">
    <property type="match status" value="1"/>
</dbReference>
<evidence type="ECO:0000313" key="2">
    <source>
        <dbReference type="Proteomes" id="UP000220840"/>
    </source>
</evidence>
<dbReference type="InterPro" id="IPR013325">
    <property type="entry name" value="RNA_pol_sigma_r2"/>
</dbReference>
<evidence type="ECO:0000313" key="1">
    <source>
        <dbReference type="EMBL" id="PEG31620.1"/>
    </source>
</evidence>
<dbReference type="STRING" id="137838.GCA_001458595_03057"/>
<dbReference type="SUPFAM" id="SSF88946">
    <property type="entry name" value="Sigma2 domain of RNA polymerase sigma factors"/>
    <property type="match status" value="1"/>
</dbReference>
<dbReference type="InterPro" id="IPR014284">
    <property type="entry name" value="RNA_pol_sigma-70_dom"/>
</dbReference>
<dbReference type="OrthoDB" id="1901170at2"/>
<dbReference type="InterPro" id="IPR013324">
    <property type="entry name" value="RNA_pol_sigma_r3/r4-like"/>
</dbReference>
<reference evidence="1 2" key="1">
    <citation type="submission" date="2017-10" db="EMBL/GenBank/DDBJ databases">
        <title>Effective Description of Clostridium neonatale sp. nov. linked to necrotizing enterocolitis in neonates and a clarification of species assignable to the genus Clostridium (Prazmowski 1880) emend. Lawson and Rainey 2016.</title>
        <authorList>
            <person name="Bernard K."/>
            <person name="Burdz T."/>
            <person name="Wiebe D."/>
            <person name="Balcewich B."/>
            <person name="Alfa M."/>
            <person name="Bernier A.-M."/>
        </authorList>
    </citation>
    <scope>NUCLEOTIDE SEQUENCE [LARGE SCALE GENOMIC DNA]</scope>
    <source>
        <strain evidence="1 2">LCDC99A005</strain>
    </source>
</reference>
<sequence length="194" mass="23006">MDYNYIEYLVKKSKDGDEKSKEKLVEQFRPFILNLSKGTFIDGYNLYDIPNECYKNLFKCLSQYKLENHRFVAYATNGIKNNLSDLIKRCKTRSSTVGNDALPFSQDLEENLIDDDNLEEGLCNKCDIEELRHAINNLTEEEKELVQFIFFENNTIRKYAYLKKLCYSTAHMRKRSVLKKIYKYINDNKVIHYS</sequence>
<dbReference type="EMBL" id="PDCJ01000001">
    <property type="protein sequence ID" value="PEG31620.1"/>
    <property type="molecule type" value="Genomic_DNA"/>
</dbReference>
<dbReference type="NCBIfam" id="TIGR02937">
    <property type="entry name" value="sigma70-ECF"/>
    <property type="match status" value="1"/>
</dbReference>
<dbReference type="Proteomes" id="UP000220840">
    <property type="component" value="Unassembled WGS sequence"/>
</dbReference>
<proteinExistence type="predicted"/>
<organism evidence="1 2">
    <name type="scientific">Clostridium neonatale</name>
    <dbReference type="NCBI Taxonomy" id="137838"/>
    <lineage>
        <taxon>Bacteria</taxon>
        <taxon>Bacillati</taxon>
        <taxon>Bacillota</taxon>
        <taxon>Clostridia</taxon>
        <taxon>Eubacteriales</taxon>
        <taxon>Clostridiaceae</taxon>
        <taxon>Clostridium</taxon>
    </lineage>
</organism>
<accession>A0A2A7MJ61</accession>
<dbReference type="GO" id="GO:0003700">
    <property type="term" value="F:DNA-binding transcription factor activity"/>
    <property type="evidence" value="ECO:0007669"/>
    <property type="project" value="InterPro"/>
</dbReference>
<protein>
    <submittedName>
        <fullName evidence="1">Sigma-70 family RNA polymerase sigma factor</fullName>
    </submittedName>
</protein>
<comment type="caution">
    <text evidence="1">The sequence shown here is derived from an EMBL/GenBank/DDBJ whole genome shotgun (WGS) entry which is preliminary data.</text>
</comment>
<dbReference type="AlphaFoldDB" id="A0A2A7MJ61"/>
<dbReference type="GO" id="GO:0006352">
    <property type="term" value="P:DNA-templated transcription initiation"/>
    <property type="evidence" value="ECO:0007669"/>
    <property type="project" value="InterPro"/>
</dbReference>